<sequence length="788" mass="86881">MDIIHSSTPASFMKIGYFEGYGVSRACNRVDIRDIDPSKYTHIHFAFATVTADTFQVNMGPTANQFYYFKQISGPKKILSFGGWTFSTDPATYGIFRTGVTAEHRDTMAKNIADFIVSNNLDGVDIDWEYPAAPDIPGIPAADPHEGTNYLLFILALKKYLPAGKTISFAAPASFWYLKGFPIAAISLFVDYIVYMTYDLHGQWDFKNKWSDPGCSDGNCLRSHINMTETMNALSMITKAGVPSNKVVVGVASYGRSFKMSSAGCTGPMCTFLGPESQAAKGKCTGTAGYISKTEIDDIIKNNPTAKTFKDNSFSDILVYDDTEWVAYMSDQNKATRTTLFKAFSFLGTSDWAIDLDVEKSVLPSTGPLTWYDPKGDGFKGPGGSAQIKLHNTCKQGKREAMLEEAWYEAGLLAKGMMQWNRNNKYQAAMDEYMGPQSRKVPWFKDFIWNNIRNHYTIHFGETPHPDDPPQTLINIWMYCDQSTVPAHIKKVNNVRCSKSATELVSAATYRFPSRGTSNYHILFCPPFFDAQPGVSPFNTLARLSEYGDAHEDFRLYIDDWATKVRAVTMFHEVVHFQDVSNPQCGGGEYYAPKATIGYARRTKDNQGYDKNVRNAHSWTLVAVATYMMQRWPEIGVPWPRELDGRPQKRSLVSTDDEDETLQLWGRDDIHNCTDSGAGGAGGPGTPPGCDPQNPAGGLGPPGGCDPGNCGDKGTPGGPGTGPSNPDFPGDDQMLRDWGIGDQSSAGGAGTSPMRYPGEIDDAPPDSGDFDPSQVDPTDFFWMNIRES</sequence>
<comment type="caution">
    <text evidence="1">The sequence shown here is derived from an EMBL/GenBank/DDBJ whole genome shotgun (WGS) entry which is preliminary data.</text>
</comment>
<proteinExistence type="predicted"/>
<gene>
    <name evidence="1" type="ORF">NLG97_g9764</name>
</gene>
<organism evidence="1 2">
    <name type="scientific">Lecanicillium saksenae</name>
    <dbReference type="NCBI Taxonomy" id="468837"/>
    <lineage>
        <taxon>Eukaryota</taxon>
        <taxon>Fungi</taxon>
        <taxon>Dikarya</taxon>
        <taxon>Ascomycota</taxon>
        <taxon>Pezizomycotina</taxon>
        <taxon>Sordariomycetes</taxon>
        <taxon>Hypocreomycetidae</taxon>
        <taxon>Hypocreales</taxon>
        <taxon>Cordycipitaceae</taxon>
        <taxon>Lecanicillium</taxon>
    </lineage>
</organism>
<accession>A0ACC1QFL9</accession>
<evidence type="ECO:0000313" key="2">
    <source>
        <dbReference type="Proteomes" id="UP001148737"/>
    </source>
</evidence>
<reference evidence="1" key="1">
    <citation type="submission" date="2022-07" db="EMBL/GenBank/DDBJ databases">
        <title>Genome Sequence of Lecanicillium saksenae.</title>
        <authorList>
            <person name="Buettner E."/>
        </authorList>
    </citation>
    <scope>NUCLEOTIDE SEQUENCE</scope>
    <source>
        <strain evidence="1">VT-O1</strain>
    </source>
</reference>
<protein>
    <submittedName>
        <fullName evidence="1">Uncharacterized protein</fullName>
    </submittedName>
</protein>
<evidence type="ECO:0000313" key="1">
    <source>
        <dbReference type="EMBL" id="KAJ3474610.1"/>
    </source>
</evidence>
<name>A0ACC1QFL9_9HYPO</name>
<keyword evidence="2" id="KW-1185">Reference proteome</keyword>
<dbReference type="EMBL" id="JANAKD010002139">
    <property type="protein sequence ID" value="KAJ3474610.1"/>
    <property type="molecule type" value="Genomic_DNA"/>
</dbReference>
<dbReference type="Proteomes" id="UP001148737">
    <property type="component" value="Unassembled WGS sequence"/>
</dbReference>